<dbReference type="GO" id="GO:0006364">
    <property type="term" value="P:rRNA processing"/>
    <property type="evidence" value="ECO:0007669"/>
    <property type="project" value="InterPro"/>
</dbReference>
<keyword evidence="9" id="KW-1185">Reference proteome</keyword>
<keyword evidence="5" id="KW-0539">Nucleus</keyword>
<dbReference type="GO" id="GO:0019843">
    <property type="term" value="F:rRNA binding"/>
    <property type="evidence" value="ECO:0007669"/>
    <property type="project" value="InterPro"/>
</dbReference>
<dbReference type="GO" id="GO:0005730">
    <property type="term" value="C:nucleolus"/>
    <property type="evidence" value="ECO:0007669"/>
    <property type="project" value="UniProtKB-SubCell"/>
</dbReference>
<sequence length="288" mass="33219">MATLYKTAKTEYKDVEDLIEEKDKRSNIKQRVLMVASRGVTFRHRHLMNDLEALLPHSKKESKVEAKQDMDVLNELAEIHNCNNVFYFEARKHTDLYLWMSRAPSGPSFKFHVQNIHTMDELKMTGNCLKGSRPILSFDSNFDSQPHLQLLKEVFTQTFAVPKGARKSKPFFDHVYTFSIVDNRVWFRNFQVVEKDPETGGDMGKDAKPTLVEIGPRFVLNLIRIFEGSFGGPTLYENPRYISPTAVRSAVRNQKATKYDAHLAAKQEREARLKENPLPVDPLKDVFN</sequence>
<evidence type="ECO:0000256" key="2">
    <source>
        <dbReference type="ARBA" id="ARBA00004604"/>
    </source>
</evidence>
<dbReference type="Gene3D" id="3.40.50.10480">
    <property type="entry name" value="Probable brix-domain ribosomal biogenesis protein"/>
    <property type="match status" value="1"/>
</dbReference>
<dbReference type="GO" id="GO:0000027">
    <property type="term" value="P:ribosomal large subunit assembly"/>
    <property type="evidence" value="ECO:0007669"/>
    <property type="project" value="TreeGrafter"/>
</dbReference>
<comment type="caution">
    <text evidence="8">The sequence shown here is derived from an EMBL/GenBank/DDBJ whole genome shotgun (WGS) entry which is preliminary data.</text>
</comment>
<evidence type="ECO:0000313" key="9">
    <source>
        <dbReference type="Proteomes" id="UP000193922"/>
    </source>
</evidence>
<evidence type="ECO:0000256" key="4">
    <source>
        <dbReference type="ARBA" id="ARBA00022517"/>
    </source>
</evidence>
<dbReference type="STRING" id="61395.A0A1Y1WCY5"/>
<gene>
    <name evidence="8" type="ORF">DL89DRAFT_124746</name>
</gene>
<dbReference type="InterPro" id="IPR026532">
    <property type="entry name" value="BRX1"/>
</dbReference>
<feature type="region of interest" description="Disordered" evidence="6">
    <location>
        <begin position="268"/>
        <end position="288"/>
    </location>
</feature>
<dbReference type="Pfam" id="PF04427">
    <property type="entry name" value="Brix"/>
    <property type="match status" value="1"/>
</dbReference>
<dbReference type="FunFam" id="3.40.50.10480:FF:000003">
    <property type="entry name" value="Ribosome biogenesis protein BRX1"/>
    <property type="match status" value="1"/>
</dbReference>
<accession>A0A1Y1WCY5</accession>
<evidence type="ECO:0000256" key="6">
    <source>
        <dbReference type="SAM" id="MobiDB-lite"/>
    </source>
</evidence>
<evidence type="ECO:0000256" key="1">
    <source>
        <dbReference type="ARBA" id="ARBA00003439"/>
    </source>
</evidence>
<proteinExistence type="inferred from homology"/>
<keyword evidence="4" id="KW-0690">Ribosome biogenesis</keyword>
<comment type="function">
    <text evidence="1">Required for biogenesis of the 60S ribosomal subunit.</text>
</comment>
<comment type="similarity">
    <text evidence="3">Belongs to the BRX1 family.</text>
</comment>
<evidence type="ECO:0000256" key="5">
    <source>
        <dbReference type="ARBA" id="ARBA00023242"/>
    </source>
</evidence>
<evidence type="ECO:0000259" key="7">
    <source>
        <dbReference type="PROSITE" id="PS50833"/>
    </source>
</evidence>
<dbReference type="Proteomes" id="UP000193922">
    <property type="component" value="Unassembled WGS sequence"/>
</dbReference>
<dbReference type="EMBL" id="MCFD01000004">
    <property type="protein sequence ID" value="ORX71390.1"/>
    <property type="molecule type" value="Genomic_DNA"/>
</dbReference>
<comment type="subcellular location">
    <subcellularLocation>
        <location evidence="2">Nucleus</location>
        <location evidence="2">Nucleolus</location>
    </subcellularLocation>
</comment>
<dbReference type="InterPro" id="IPR007109">
    <property type="entry name" value="Brix"/>
</dbReference>
<dbReference type="GeneID" id="63799903"/>
<dbReference type="PANTHER" id="PTHR13634">
    <property type="entry name" value="RIBOSOME BIOGENESIS PROTEIN BRIX"/>
    <property type="match status" value="1"/>
</dbReference>
<dbReference type="PANTHER" id="PTHR13634:SF0">
    <property type="entry name" value="RIBOSOME BIOGENESIS PROTEIN BRX1 HOMOLOG"/>
    <property type="match status" value="1"/>
</dbReference>
<evidence type="ECO:0000313" key="8">
    <source>
        <dbReference type="EMBL" id="ORX71390.1"/>
    </source>
</evidence>
<dbReference type="OrthoDB" id="1638493at2759"/>
<name>A0A1Y1WCY5_9FUNG</name>
<protein>
    <submittedName>
        <fullName evidence="8">Brix-domain-containing protein</fullName>
    </submittedName>
</protein>
<reference evidence="8 9" key="1">
    <citation type="submission" date="2016-07" db="EMBL/GenBank/DDBJ databases">
        <title>Pervasive Adenine N6-methylation of Active Genes in Fungi.</title>
        <authorList>
            <consortium name="DOE Joint Genome Institute"/>
            <person name="Mondo S.J."/>
            <person name="Dannebaum R.O."/>
            <person name="Kuo R.C."/>
            <person name="Labutti K."/>
            <person name="Haridas S."/>
            <person name="Kuo A."/>
            <person name="Salamov A."/>
            <person name="Ahrendt S.R."/>
            <person name="Lipzen A."/>
            <person name="Sullivan W."/>
            <person name="Andreopoulos W.B."/>
            <person name="Clum A."/>
            <person name="Lindquist E."/>
            <person name="Daum C."/>
            <person name="Ramamoorthy G.K."/>
            <person name="Gryganskyi A."/>
            <person name="Culley D."/>
            <person name="Magnuson J.K."/>
            <person name="James T.Y."/>
            <person name="O'Malley M.A."/>
            <person name="Stajich J.E."/>
            <person name="Spatafora J.W."/>
            <person name="Visel A."/>
            <person name="Grigoriev I.V."/>
        </authorList>
    </citation>
    <scope>NUCLEOTIDE SEQUENCE [LARGE SCALE GENOMIC DNA]</scope>
    <source>
        <strain evidence="8 9">ATCC 12442</strain>
    </source>
</reference>
<dbReference type="SMART" id="SM00879">
    <property type="entry name" value="Brix"/>
    <property type="match status" value="1"/>
</dbReference>
<dbReference type="PROSITE" id="PS50833">
    <property type="entry name" value="BRIX"/>
    <property type="match status" value="1"/>
</dbReference>
<dbReference type="SUPFAM" id="SSF52954">
    <property type="entry name" value="Class II aaRS ABD-related"/>
    <property type="match status" value="1"/>
</dbReference>
<evidence type="ECO:0000256" key="3">
    <source>
        <dbReference type="ARBA" id="ARBA00006369"/>
    </source>
</evidence>
<dbReference type="AlphaFoldDB" id="A0A1Y1WCY5"/>
<organism evidence="8 9">
    <name type="scientific">Linderina pennispora</name>
    <dbReference type="NCBI Taxonomy" id="61395"/>
    <lineage>
        <taxon>Eukaryota</taxon>
        <taxon>Fungi</taxon>
        <taxon>Fungi incertae sedis</taxon>
        <taxon>Zoopagomycota</taxon>
        <taxon>Kickxellomycotina</taxon>
        <taxon>Kickxellomycetes</taxon>
        <taxon>Kickxellales</taxon>
        <taxon>Kickxellaceae</taxon>
        <taxon>Linderina</taxon>
    </lineage>
</organism>
<dbReference type="RefSeq" id="XP_040744905.1">
    <property type="nucleotide sequence ID" value="XM_040883255.1"/>
</dbReference>
<feature type="domain" description="Brix" evidence="7">
    <location>
        <begin position="30"/>
        <end position="231"/>
    </location>
</feature>